<dbReference type="EMBL" id="CAMGZC010000049">
    <property type="protein sequence ID" value="CAI0642306.1"/>
    <property type="molecule type" value="Genomic_DNA"/>
</dbReference>
<evidence type="ECO:0000256" key="1">
    <source>
        <dbReference type="SAM" id="MobiDB-lite"/>
    </source>
</evidence>
<feature type="compositionally biased region" description="Low complexity" evidence="1">
    <location>
        <begin position="233"/>
        <end position="242"/>
    </location>
</feature>
<comment type="caution">
    <text evidence="2">The sequence shown here is derived from an EMBL/GenBank/DDBJ whole genome shotgun (WGS) entry which is preliminary data.</text>
</comment>
<feature type="region of interest" description="Disordered" evidence="1">
    <location>
        <begin position="160"/>
        <end position="190"/>
    </location>
</feature>
<keyword evidence="3" id="KW-1185">Reference proteome</keyword>
<protein>
    <submittedName>
        <fullName evidence="2">Uncharacterized protein</fullName>
    </submittedName>
</protein>
<sequence length="372" mass="41045">MARGERVKKPWRLSTLDNYFIDDRAATVDRDPEANFVLSVTQYADDEYKPLQLPANPRGRPKRVTGTARISQRQASKKAKERTSMLYEEYGQPIDEDEVSSEDSPVKGQIAEKQAEVFVATIRPCQPAATYSPTQKPSFVSMTRQAPYSCTPCVLTERSTSGKAVRKRGAETNAAAPRKRARRNLLQDREDLSDDREVTLGREIVGKTGNDIAEVDKVEEVIHVVVGPMTQAAPASAAPSQPTLLKAPGPVESRPGAVPGNDGQDTQHNKTDNPGTPVESRSGSVESRIDSISLQWGQVEEIIVHQRFVNAAYLTMAGLRNSIVDDLAREFGIIDYADITDHLNEIRRNEHEGARVEGARGLGRVVMDRMIV</sequence>
<feature type="region of interest" description="Disordered" evidence="1">
    <location>
        <begin position="49"/>
        <end position="83"/>
    </location>
</feature>
<name>A0A9W4RJE6_9PEZI</name>
<dbReference type="AlphaFoldDB" id="A0A9W4RJE6"/>
<organism evidence="2 3">
    <name type="scientific">Colletotrichum noveboracense</name>
    <dbReference type="NCBI Taxonomy" id="2664923"/>
    <lineage>
        <taxon>Eukaryota</taxon>
        <taxon>Fungi</taxon>
        <taxon>Dikarya</taxon>
        <taxon>Ascomycota</taxon>
        <taxon>Pezizomycotina</taxon>
        <taxon>Sordariomycetes</taxon>
        <taxon>Hypocreomycetidae</taxon>
        <taxon>Glomerellales</taxon>
        <taxon>Glomerellaceae</taxon>
        <taxon>Colletotrichum</taxon>
        <taxon>Colletotrichum gloeosporioides species complex</taxon>
    </lineage>
</organism>
<accession>A0A9W4RJE6</accession>
<proteinExistence type="predicted"/>
<evidence type="ECO:0000313" key="3">
    <source>
        <dbReference type="Proteomes" id="UP001152533"/>
    </source>
</evidence>
<reference evidence="2" key="1">
    <citation type="submission" date="2022-08" db="EMBL/GenBank/DDBJ databases">
        <authorList>
            <person name="Giroux E."/>
            <person name="Giroux E."/>
        </authorList>
    </citation>
    <scope>NUCLEOTIDE SEQUENCE</scope>
    <source>
        <strain evidence="2">H1091258</strain>
    </source>
</reference>
<evidence type="ECO:0000313" key="2">
    <source>
        <dbReference type="EMBL" id="CAI0642306.1"/>
    </source>
</evidence>
<dbReference type="Proteomes" id="UP001152533">
    <property type="component" value="Unassembled WGS sequence"/>
</dbReference>
<feature type="region of interest" description="Disordered" evidence="1">
    <location>
        <begin position="233"/>
        <end position="287"/>
    </location>
</feature>
<gene>
    <name evidence="2" type="ORF">CGXH109_LOCUS12815</name>
</gene>